<reference evidence="6 7" key="1">
    <citation type="submission" date="2021-01" db="EMBL/GenBank/DDBJ databases">
        <title>Genomic Encyclopedia of Type Strains, Phase IV (KMG-IV): sequencing the most valuable type-strain genomes for metagenomic binning, comparative biology and taxonomic classification.</title>
        <authorList>
            <person name="Goeker M."/>
        </authorList>
    </citation>
    <scope>NUCLEOTIDE SEQUENCE [LARGE SCALE GENOMIC DNA]</scope>
    <source>
        <strain evidence="6 7">DSM 25540</strain>
    </source>
</reference>
<feature type="short sequence motif" description="DGA/G" evidence="4">
    <location>
        <begin position="158"/>
        <end position="160"/>
    </location>
</feature>
<dbReference type="EMBL" id="JAFBEC010000009">
    <property type="protein sequence ID" value="MBM7634108.1"/>
    <property type="molecule type" value="Genomic_DNA"/>
</dbReference>
<evidence type="ECO:0000256" key="1">
    <source>
        <dbReference type="ARBA" id="ARBA00022801"/>
    </source>
</evidence>
<name>A0ABS2PH21_9BACL</name>
<protein>
    <submittedName>
        <fullName evidence="6">Patatin/cPLA2 family phospholipase</fullName>
    </submittedName>
</protein>
<evidence type="ECO:0000256" key="4">
    <source>
        <dbReference type="PROSITE-ProRule" id="PRU01161"/>
    </source>
</evidence>
<dbReference type="Gene3D" id="3.40.1090.10">
    <property type="entry name" value="Cytosolic phospholipase A2 catalytic domain"/>
    <property type="match status" value="2"/>
</dbReference>
<feature type="domain" description="PNPLA" evidence="5">
    <location>
        <begin position="4"/>
        <end position="171"/>
    </location>
</feature>
<dbReference type="Pfam" id="PF19890">
    <property type="entry name" value="DUF6363"/>
    <property type="match status" value="1"/>
</dbReference>
<dbReference type="RefSeq" id="WP_204698855.1">
    <property type="nucleotide sequence ID" value="NZ_JAFBEC010000009.1"/>
</dbReference>
<keyword evidence="1 4" id="KW-0378">Hydrolase</keyword>
<keyword evidence="2 4" id="KW-0442">Lipid degradation</keyword>
<dbReference type="InterPro" id="IPR016035">
    <property type="entry name" value="Acyl_Trfase/lysoPLipase"/>
</dbReference>
<organism evidence="6 7">
    <name type="scientific">Geomicrobium sediminis</name>
    <dbReference type="NCBI Taxonomy" id="1347788"/>
    <lineage>
        <taxon>Bacteria</taxon>
        <taxon>Bacillati</taxon>
        <taxon>Bacillota</taxon>
        <taxon>Bacilli</taxon>
        <taxon>Bacillales</taxon>
        <taxon>Geomicrobium</taxon>
    </lineage>
</organism>
<dbReference type="PROSITE" id="PS51635">
    <property type="entry name" value="PNPLA"/>
    <property type="match status" value="1"/>
</dbReference>
<gene>
    <name evidence="6" type="ORF">JOD17_003208</name>
</gene>
<feature type="active site" description="Nucleophile" evidence="4">
    <location>
        <position position="37"/>
    </location>
</feature>
<dbReference type="InterPro" id="IPR002641">
    <property type="entry name" value="PNPLA_dom"/>
</dbReference>
<evidence type="ECO:0000259" key="5">
    <source>
        <dbReference type="PROSITE" id="PS51635"/>
    </source>
</evidence>
<comment type="caution">
    <text evidence="6">The sequence shown here is derived from an EMBL/GenBank/DDBJ whole genome shotgun (WGS) entry which is preliminary data.</text>
</comment>
<dbReference type="Proteomes" id="UP000741863">
    <property type="component" value="Unassembled WGS sequence"/>
</dbReference>
<dbReference type="InterPro" id="IPR037483">
    <property type="entry name" value="YjjU-like"/>
</dbReference>
<feature type="active site" description="Proton acceptor" evidence="4">
    <location>
        <position position="158"/>
    </location>
</feature>
<sequence>MVSLLLEGGGSRGVYTSGVLRYFMENNVQFPYVIGVSAGACSGSSYISNQIDRNHTVNVTYASHPEYLSLRNYVKNRQLFGMDFLFDRLPNELVPFNFGAYEDSSQEFVIVTTDVSTGEAVYYRKSHFPKDVLTLLRASSSLPLVAPAVSFQDRLLMDGGIVDPIPIAKSIQDGNKKHVVILTQKRGYFKKRQSFLWYIKSKYKHYPHLLRAIEKRHDVYNQSLQQLKTEEEKGNVLVISPSRDLDIGRVEKSVTKLQSVYDLGLKDAKGLHKKLEDFIAYS</sequence>
<dbReference type="InterPro" id="IPR045943">
    <property type="entry name" value="DUF6363"/>
</dbReference>
<evidence type="ECO:0000256" key="3">
    <source>
        <dbReference type="ARBA" id="ARBA00023098"/>
    </source>
</evidence>
<dbReference type="InterPro" id="IPR050301">
    <property type="entry name" value="NTE"/>
</dbReference>
<accession>A0ABS2PH21</accession>
<dbReference type="PANTHER" id="PTHR14226:SF25">
    <property type="entry name" value="PHOSPHOESTERASE"/>
    <property type="match status" value="1"/>
</dbReference>
<dbReference type="Pfam" id="PF01734">
    <property type="entry name" value="Patatin"/>
    <property type="match status" value="1"/>
</dbReference>
<dbReference type="CDD" id="cd07208">
    <property type="entry name" value="Pat_hypo_Ecoli_yjju_like"/>
    <property type="match status" value="1"/>
</dbReference>
<evidence type="ECO:0000313" key="6">
    <source>
        <dbReference type="EMBL" id="MBM7634108.1"/>
    </source>
</evidence>
<proteinExistence type="predicted"/>
<dbReference type="PANTHER" id="PTHR14226">
    <property type="entry name" value="NEUROPATHY TARGET ESTERASE/SWISS CHEESE D.MELANOGASTER"/>
    <property type="match status" value="1"/>
</dbReference>
<keyword evidence="3 4" id="KW-0443">Lipid metabolism</keyword>
<feature type="short sequence motif" description="GXGXXG" evidence="4">
    <location>
        <begin position="8"/>
        <end position="13"/>
    </location>
</feature>
<feature type="short sequence motif" description="GXSXG" evidence="4">
    <location>
        <begin position="35"/>
        <end position="39"/>
    </location>
</feature>
<dbReference type="SUPFAM" id="SSF52151">
    <property type="entry name" value="FabD/lysophospholipase-like"/>
    <property type="match status" value="1"/>
</dbReference>
<evidence type="ECO:0000313" key="7">
    <source>
        <dbReference type="Proteomes" id="UP000741863"/>
    </source>
</evidence>
<evidence type="ECO:0000256" key="2">
    <source>
        <dbReference type="ARBA" id="ARBA00022963"/>
    </source>
</evidence>
<keyword evidence="7" id="KW-1185">Reference proteome</keyword>